<dbReference type="InterPro" id="IPR014756">
    <property type="entry name" value="Ig_E-set"/>
</dbReference>
<feature type="signal peptide" evidence="1">
    <location>
        <begin position="1"/>
        <end position="20"/>
    </location>
</feature>
<dbReference type="Pfam" id="PF01833">
    <property type="entry name" value="TIG"/>
    <property type="match status" value="1"/>
</dbReference>
<evidence type="ECO:0000313" key="3">
    <source>
        <dbReference type="EMBL" id="MDF0714680.1"/>
    </source>
</evidence>
<evidence type="ECO:0000256" key="1">
    <source>
        <dbReference type="SAM" id="SignalP"/>
    </source>
</evidence>
<dbReference type="Pfam" id="PF03382">
    <property type="entry name" value="DUF285"/>
    <property type="match status" value="1"/>
</dbReference>
<dbReference type="Pfam" id="PF00028">
    <property type="entry name" value="Cadherin"/>
    <property type="match status" value="1"/>
</dbReference>
<dbReference type="InterPro" id="IPR011889">
    <property type="entry name" value="Liste_lipo_26"/>
</dbReference>
<evidence type="ECO:0000313" key="4">
    <source>
        <dbReference type="Proteomes" id="UP001221366"/>
    </source>
</evidence>
<dbReference type="Proteomes" id="UP001221366">
    <property type="component" value="Unassembled WGS sequence"/>
</dbReference>
<dbReference type="CDD" id="cd00603">
    <property type="entry name" value="IPT_PCSR"/>
    <property type="match status" value="1"/>
</dbReference>
<dbReference type="InterPro" id="IPR005046">
    <property type="entry name" value="DUF285"/>
</dbReference>
<organism evidence="3 4">
    <name type="scientific">Flagellimonas yonaguniensis</name>
    <dbReference type="NCBI Taxonomy" id="3031325"/>
    <lineage>
        <taxon>Bacteria</taxon>
        <taxon>Pseudomonadati</taxon>
        <taxon>Bacteroidota</taxon>
        <taxon>Flavobacteriia</taxon>
        <taxon>Flavobacteriales</taxon>
        <taxon>Flavobacteriaceae</taxon>
        <taxon>Flagellimonas</taxon>
    </lineage>
</organism>
<dbReference type="InterPro" id="IPR015919">
    <property type="entry name" value="Cadherin-like_sf"/>
</dbReference>
<dbReference type="CDD" id="cd11304">
    <property type="entry name" value="Cadherin_repeat"/>
    <property type="match status" value="1"/>
</dbReference>
<accession>A0ABT5XU12</accession>
<evidence type="ECO:0000259" key="2">
    <source>
        <dbReference type="PROSITE" id="PS50268"/>
    </source>
</evidence>
<reference evidence="3 4" key="1">
    <citation type="submission" date="2023-03" db="EMBL/GenBank/DDBJ databases">
        <title>Muricauda XX sp. nov. and Muricauda XXX sp. nov., two novel species isolated from Okinawa Trough.</title>
        <authorList>
            <person name="Cao W."/>
            <person name="Deng X."/>
        </authorList>
    </citation>
    <scope>NUCLEOTIDE SEQUENCE [LARGE SCALE GENOMIC DNA]</scope>
    <source>
        <strain evidence="3 4">334s03</strain>
    </source>
</reference>
<dbReference type="EMBL" id="JARFVB010000001">
    <property type="protein sequence ID" value="MDF0714680.1"/>
    <property type="molecule type" value="Genomic_DNA"/>
</dbReference>
<proteinExistence type="predicted"/>
<dbReference type="InterPro" id="IPR002126">
    <property type="entry name" value="Cadherin-like_dom"/>
</dbReference>
<keyword evidence="4" id="KW-1185">Reference proteome</keyword>
<dbReference type="RefSeq" id="WP_275613966.1">
    <property type="nucleotide sequence ID" value="NZ_JARFVB010000001.1"/>
</dbReference>
<dbReference type="SMART" id="SM00429">
    <property type="entry name" value="IPT"/>
    <property type="match status" value="1"/>
</dbReference>
<comment type="caution">
    <text evidence="3">The sequence shown here is derived from an EMBL/GenBank/DDBJ whole genome shotgun (WGS) entry which is preliminary data.</text>
</comment>
<keyword evidence="1" id="KW-0732">Signal</keyword>
<dbReference type="PROSITE" id="PS50268">
    <property type="entry name" value="CADHERIN_2"/>
    <property type="match status" value="1"/>
</dbReference>
<protein>
    <submittedName>
        <fullName evidence="3">BspA family leucine-rich repeat surface protein</fullName>
    </submittedName>
</protein>
<dbReference type="InterPro" id="IPR013783">
    <property type="entry name" value="Ig-like_fold"/>
</dbReference>
<dbReference type="SMART" id="SM00112">
    <property type="entry name" value="CA"/>
    <property type="match status" value="1"/>
</dbReference>
<dbReference type="InterPro" id="IPR002909">
    <property type="entry name" value="IPT_dom"/>
</dbReference>
<name>A0ABT5XU12_9FLAO</name>
<feature type="chain" id="PRO_5045879777" evidence="1">
    <location>
        <begin position="21"/>
        <end position="597"/>
    </location>
</feature>
<dbReference type="NCBIfam" id="TIGR02167">
    <property type="entry name" value="Liste_lipo_26"/>
    <property type="match status" value="6"/>
</dbReference>
<gene>
    <name evidence="3" type="ORF">PY092_00845</name>
</gene>
<feature type="domain" description="Cadherin" evidence="2">
    <location>
        <begin position="123"/>
        <end position="224"/>
    </location>
</feature>
<dbReference type="SUPFAM" id="SSF49313">
    <property type="entry name" value="Cadherin-like"/>
    <property type="match status" value="1"/>
</dbReference>
<dbReference type="Gene3D" id="2.60.40.60">
    <property type="entry name" value="Cadherins"/>
    <property type="match status" value="1"/>
</dbReference>
<sequence length="597" mass="63801">MNLKKLALSLFAVAALWSCSKDDGPSTPTTKAPTITSFSPTSGPVGTVVTVNGTNFSTTAASNTVKIGNTAATVASSPTATKLTITVPEGATTGKISVTVDGDTATSSNDFTVAQTVNEAPTAEDKQLFTVAENISDTDEIGLVAATDPEGDDLTFSIATNDNDLFEITATGLITLADGKALDFETATEHNITVTVSDGTNQIQAEVTIQVTNVIESMAEDPASFVTTWNAEAGKQVRIGLAEGNNFDFDFTVDWGDGTVEDITIDAGLISHIYEADGTYTVAIQGSFPGLIMQEELGATPLFLASIEQWGNIQWKTMYSTFYACANMVYNATDVPDLSNVTDMTSMFSYASSFNGDIGNWDTSNVTDMGDLFYGATSFNGDISGWDTSNVTDMGYMFHGVSSFNGDISGWDTSNVTDMNRMFYGASSFNGDISGWDTSNVTTMSNMFYNAVNFNQDISTWDTSNVTNMFGMFGEAVSFNQDISTWDTSNVTAMYKMFFNASSFDQDLGSWNIGSVLGAGIDDMYQMLNNSGMSPQSLNATLIGWHNFVQQNNGPNNIELGLEGLTACGTDSFQAAFSLDVNYGWDIIGATFEETCN</sequence>
<dbReference type="Gene3D" id="2.60.40.10">
    <property type="entry name" value="Immunoglobulins"/>
    <property type="match status" value="2"/>
</dbReference>
<dbReference type="SUPFAM" id="SSF81296">
    <property type="entry name" value="E set domains"/>
    <property type="match status" value="1"/>
</dbReference>